<keyword evidence="3" id="KW-1003">Cell membrane</keyword>
<dbReference type="EMBL" id="PEWP01000006">
    <property type="protein sequence ID" value="PIU47262.1"/>
    <property type="molecule type" value="Genomic_DNA"/>
</dbReference>
<dbReference type="Pfam" id="PF00482">
    <property type="entry name" value="T2SSF"/>
    <property type="match status" value="2"/>
</dbReference>
<comment type="similarity">
    <text evidence="2">Belongs to the GSP F family.</text>
</comment>
<dbReference type="GO" id="GO:0005886">
    <property type="term" value="C:plasma membrane"/>
    <property type="evidence" value="ECO:0007669"/>
    <property type="project" value="UniProtKB-SubCell"/>
</dbReference>
<gene>
    <name evidence="10" type="ORF">COS93_00115</name>
</gene>
<dbReference type="Gene3D" id="1.20.81.30">
    <property type="entry name" value="Type II secretion system (T2SS), domain F"/>
    <property type="match status" value="2"/>
</dbReference>
<feature type="domain" description="Type II secretion system protein GspF" evidence="9">
    <location>
        <begin position="67"/>
        <end position="190"/>
    </location>
</feature>
<dbReference type="InterPro" id="IPR003004">
    <property type="entry name" value="GspF/PilC"/>
</dbReference>
<keyword evidence="6 8" id="KW-1133">Transmembrane helix</keyword>
<evidence type="ECO:0000313" key="10">
    <source>
        <dbReference type="EMBL" id="PIU47262.1"/>
    </source>
</evidence>
<keyword evidence="5 8" id="KW-0812">Transmembrane</keyword>
<evidence type="ECO:0000313" key="11">
    <source>
        <dbReference type="Proteomes" id="UP000228777"/>
    </source>
</evidence>
<feature type="transmembrane region" description="Helical" evidence="8">
    <location>
        <begin position="221"/>
        <end position="239"/>
    </location>
</feature>
<evidence type="ECO:0000256" key="8">
    <source>
        <dbReference type="SAM" id="Phobius"/>
    </source>
</evidence>
<organism evidence="10 11">
    <name type="scientific">bacterium (Candidatus Gribaldobacteria) CG07_land_8_20_14_0_80_33_18</name>
    <dbReference type="NCBI Taxonomy" id="2014272"/>
    <lineage>
        <taxon>Bacteria</taxon>
        <taxon>Candidatus Gribaldobacteria</taxon>
    </lineage>
</organism>
<reference evidence="11" key="1">
    <citation type="submission" date="2017-09" db="EMBL/GenBank/DDBJ databases">
        <title>Depth-based differentiation of microbial function through sediment-hosted aquifers and enrichment of novel symbionts in the deep terrestrial subsurface.</title>
        <authorList>
            <person name="Probst A.J."/>
            <person name="Ladd B."/>
            <person name="Jarett J.K."/>
            <person name="Geller-Mcgrath D.E."/>
            <person name="Sieber C.M.K."/>
            <person name="Emerson J.B."/>
            <person name="Anantharaman K."/>
            <person name="Thomas B.C."/>
            <person name="Malmstrom R."/>
            <person name="Stieglmeier M."/>
            <person name="Klingl A."/>
            <person name="Woyke T."/>
            <person name="Ryan C.M."/>
            <person name="Banfield J.F."/>
        </authorList>
    </citation>
    <scope>NUCLEOTIDE SEQUENCE [LARGE SCALE GENOMIC DNA]</scope>
</reference>
<protein>
    <recommendedName>
        <fullName evidence="9">Type II secretion system protein GspF domain-containing protein</fullName>
    </recommendedName>
</protein>
<feature type="transmembrane region" description="Helical" evidence="8">
    <location>
        <begin position="375"/>
        <end position="400"/>
    </location>
</feature>
<evidence type="ECO:0000259" key="9">
    <source>
        <dbReference type="Pfam" id="PF00482"/>
    </source>
</evidence>
<evidence type="ECO:0000256" key="5">
    <source>
        <dbReference type="ARBA" id="ARBA00022692"/>
    </source>
</evidence>
<proteinExistence type="inferred from homology"/>
<evidence type="ECO:0000256" key="6">
    <source>
        <dbReference type="ARBA" id="ARBA00022989"/>
    </source>
</evidence>
<dbReference type="AlphaFoldDB" id="A0A2M6Z4G2"/>
<feature type="transmembrane region" description="Helical" evidence="8">
    <location>
        <begin position="167"/>
        <end position="189"/>
    </location>
</feature>
<feature type="domain" description="Type II secretion system protein GspF" evidence="9">
    <location>
        <begin position="271"/>
        <end position="394"/>
    </location>
</feature>
<comment type="subcellular location">
    <subcellularLocation>
        <location evidence="1">Cell inner membrane</location>
        <topology evidence="1">Multi-pass membrane protein</topology>
    </subcellularLocation>
</comment>
<evidence type="ECO:0000256" key="2">
    <source>
        <dbReference type="ARBA" id="ARBA00005745"/>
    </source>
</evidence>
<evidence type="ECO:0000256" key="7">
    <source>
        <dbReference type="ARBA" id="ARBA00023136"/>
    </source>
</evidence>
<dbReference type="InterPro" id="IPR018076">
    <property type="entry name" value="T2SS_GspF_dom"/>
</dbReference>
<dbReference type="PANTHER" id="PTHR30012">
    <property type="entry name" value="GENERAL SECRETION PATHWAY PROTEIN"/>
    <property type="match status" value="1"/>
</dbReference>
<keyword evidence="7 8" id="KW-0472">Membrane</keyword>
<evidence type="ECO:0000256" key="1">
    <source>
        <dbReference type="ARBA" id="ARBA00004429"/>
    </source>
</evidence>
<comment type="caution">
    <text evidence="10">The sequence shown here is derived from an EMBL/GenBank/DDBJ whole genome shotgun (WGS) entry which is preliminary data.</text>
</comment>
<accession>A0A2M6Z4G2</accession>
<sequence>MKFLYQARTKEGRIQSGTIEASSRKATLDILEKYGLQVTSLTAEAGSIWQKKIVLSKKISLRDITVFTRQLSVMLKSAVAPVEALRAQMIQTENPNFKEKILKIAETVESGNPLSRAFSFFPEVFDSFYISCLRSGEASGKVADSLNYLADHLEREFHLQQKIRGAMIYPIFVIVVLIGVIFLAAFFIVPNLSEVLKNFGTKLPLSTRAIISFSDFIKEGGWILIFVILGAIFITPFLFKRSKEGKKSWDKFSLKLPILGEFYKKVSLTRFSENLSVLISAGLPITSALEITKSIIGNDVYEKIVAETGERVARGETISSVFLRYPEVIPAFVTQMISTGEKTGRLEDTLMDVVNFYKAEIDRTINNLTSILEPILLLVLGIGVGIMVISLFLPLFSIGLGGMEGM</sequence>
<dbReference type="PRINTS" id="PR00812">
    <property type="entry name" value="BCTERIALGSPF"/>
</dbReference>
<keyword evidence="4" id="KW-0997">Cell inner membrane</keyword>
<dbReference type="FunFam" id="1.20.81.30:FF:000001">
    <property type="entry name" value="Type II secretion system protein F"/>
    <property type="match status" value="1"/>
</dbReference>
<name>A0A2M6Z4G2_9BACT</name>
<dbReference type="Proteomes" id="UP000228777">
    <property type="component" value="Unassembled WGS sequence"/>
</dbReference>
<dbReference type="InterPro" id="IPR042094">
    <property type="entry name" value="T2SS_GspF_sf"/>
</dbReference>
<dbReference type="PANTHER" id="PTHR30012:SF0">
    <property type="entry name" value="TYPE II SECRETION SYSTEM PROTEIN F-RELATED"/>
    <property type="match status" value="1"/>
</dbReference>
<evidence type="ECO:0000256" key="3">
    <source>
        <dbReference type="ARBA" id="ARBA00022475"/>
    </source>
</evidence>
<evidence type="ECO:0000256" key="4">
    <source>
        <dbReference type="ARBA" id="ARBA00022519"/>
    </source>
</evidence>